<evidence type="ECO:0008006" key="4">
    <source>
        <dbReference type="Google" id="ProtNLM"/>
    </source>
</evidence>
<dbReference type="InterPro" id="IPR011990">
    <property type="entry name" value="TPR-like_helical_dom_sf"/>
</dbReference>
<dbReference type="Gene3D" id="1.25.40.10">
    <property type="entry name" value="Tetratricopeptide repeat domain"/>
    <property type="match status" value="3"/>
</dbReference>
<keyword evidence="3" id="KW-1185">Reference proteome</keyword>
<dbReference type="InterPro" id="IPR019734">
    <property type="entry name" value="TPR_rpt"/>
</dbReference>
<dbReference type="Pfam" id="PF13174">
    <property type="entry name" value="TPR_6"/>
    <property type="match status" value="1"/>
</dbReference>
<dbReference type="Proteomes" id="UP000198963">
    <property type="component" value="Chromosome I"/>
</dbReference>
<dbReference type="PROSITE" id="PS51257">
    <property type="entry name" value="PROKAR_LIPOPROTEIN"/>
    <property type="match status" value="1"/>
</dbReference>
<gene>
    <name evidence="2" type="ORF">SAMN04489797_1613</name>
</gene>
<dbReference type="EMBL" id="LT629774">
    <property type="protein sequence ID" value="SDS44365.1"/>
    <property type="molecule type" value="Genomic_DNA"/>
</dbReference>
<feature type="compositionally biased region" description="Polar residues" evidence="1">
    <location>
        <begin position="450"/>
        <end position="466"/>
    </location>
</feature>
<reference evidence="2 3" key="1">
    <citation type="submission" date="2016-10" db="EMBL/GenBank/DDBJ databases">
        <authorList>
            <person name="Varghese N."/>
            <person name="Submissions S."/>
        </authorList>
    </citation>
    <scope>NUCLEOTIDE SEQUENCE [LARGE SCALE GENOMIC DNA]</scope>
    <source>
        <strain evidence="2 3">RHA_55</strain>
    </source>
</reference>
<evidence type="ECO:0000313" key="3">
    <source>
        <dbReference type="Proteomes" id="UP000198963"/>
    </source>
</evidence>
<protein>
    <recommendedName>
        <fullName evidence="4">Protein involved in gliding motility SprE</fullName>
    </recommendedName>
</protein>
<proteinExistence type="predicted"/>
<name>A0A1H1S8R5_9FLAO</name>
<evidence type="ECO:0000313" key="2">
    <source>
        <dbReference type="EMBL" id="SDS44365.1"/>
    </source>
</evidence>
<dbReference type="AlphaFoldDB" id="A0A1H1S8R5"/>
<dbReference type="SUPFAM" id="SSF48452">
    <property type="entry name" value="TPR-like"/>
    <property type="match status" value="1"/>
</dbReference>
<organism evidence="2 3">
    <name type="scientific">Winogradskyella sediminis</name>
    <dbReference type="NCBI Taxonomy" id="1382466"/>
    <lineage>
        <taxon>Bacteria</taxon>
        <taxon>Pseudomonadati</taxon>
        <taxon>Bacteroidota</taxon>
        <taxon>Flavobacteriia</taxon>
        <taxon>Flavobacteriales</taxon>
        <taxon>Flavobacteriaceae</taxon>
        <taxon>Winogradskyella</taxon>
    </lineage>
</organism>
<feature type="region of interest" description="Disordered" evidence="1">
    <location>
        <begin position="443"/>
        <end position="484"/>
    </location>
</feature>
<dbReference type="STRING" id="1249933.SAMN04489797_1613"/>
<accession>A0A1H1S8R5</accession>
<evidence type="ECO:0000256" key="1">
    <source>
        <dbReference type="SAM" id="MobiDB-lite"/>
    </source>
</evidence>
<sequence>MKTDYKIILLFFCTIMLVQSCSTKKDKYINRQFHALGTKYNVLYNGNIALERGKDGVNNEFTENFWELLPVERMKVDDEDIFLPGQTKNADFERAEEKAIKAIQVHGMSFNGKEKNPQIDEAYLLLGKARYFDKRFVPAMAAFNNILNKYPTSDKINQVKIWREKTSMRLDNDAGAIEKLTRLLREEEIEGQDLADASAALAQAYINIKSKDSAIAQLTIAAENTKIKREKARYHFIKGQLYNEFGKKDSANLEFDAIIDMHRQIPRSFYINAHIEKSNNYDVLNGDQVEFEEYLTDLEENRENRPFLDKIYYRIAEYHRKHTSDSLAEVYYNKSLRKTTSDKYLKALSYETLGNMYFDKNIYKTAGAYYDSTMTAMVVNTKPYRIIKKKRENLDDVIYYEGIAQTNDSILKMVSLPKSEQLAIYTTYAEELEKKALEVQQQREEALKKQGNNTAPATRLGQSRKSASPARSIGALTGNSRSLQPNGASNSNFYFYNTTTVAYGKNEFLKLWGDRKLQDNWRLNNQRADAAQEITGEGGELAGETVKDKRFDPETYLASLPTEQVEIDSIAKERNYAYYQLGIIYKEKFKEFQLAKSKLETLLVNNPEDRLILPSKYNLYRIYVELGLNHEAETMKTAIIKGYPDSRYAEILLNPQSELSKDKNSPEFIYTNLYQQFENEEYAAVIAEAEAQIKRFEGDDFVPKFEILKASAKGRLYGFEAYKEGINYIALTYADTEEGKRAKEIIKEAFPVLQKKEFVADEDAQKFNVIFQFENNSGEDIDAFIKTLDEEVAKIKYFDLTTSKDLYDENTTFVVVHGLKSIGGAKGFGELLKSGEKDKRGRVVKPKITRPYFAISSSNYAIIQRHKNLNAYLELQ</sequence>